<proteinExistence type="predicted"/>
<evidence type="ECO:0000256" key="1">
    <source>
        <dbReference type="SAM" id="Phobius"/>
    </source>
</evidence>
<name>A0A448WYD4_9PLAT</name>
<dbReference type="EMBL" id="CAAALY010061047">
    <property type="protein sequence ID" value="VEL23269.1"/>
    <property type="molecule type" value="Genomic_DNA"/>
</dbReference>
<keyword evidence="1" id="KW-0472">Membrane</keyword>
<organism evidence="2 3">
    <name type="scientific">Protopolystoma xenopodis</name>
    <dbReference type="NCBI Taxonomy" id="117903"/>
    <lineage>
        <taxon>Eukaryota</taxon>
        <taxon>Metazoa</taxon>
        <taxon>Spiralia</taxon>
        <taxon>Lophotrochozoa</taxon>
        <taxon>Platyhelminthes</taxon>
        <taxon>Monogenea</taxon>
        <taxon>Polyopisthocotylea</taxon>
        <taxon>Polystomatidea</taxon>
        <taxon>Polystomatidae</taxon>
        <taxon>Protopolystoma</taxon>
    </lineage>
</organism>
<feature type="transmembrane region" description="Helical" evidence="1">
    <location>
        <begin position="12"/>
        <end position="32"/>
    </location>
</feature>
<keyword evidence="1" id="KW-0812">Transmembrane</keyword>
<evidence type="ECO:0000313" key="2">
    <source>
        <dbReference type="EMBL" id="VEL23269.1"/>
    </source>
</evidence>
<dbReference type="Proteomes" id="UP000784294">
    <property type="component" value="Unassembled WGS sequence"/>
</dbReference>
<accession>A0A448WYD4</accession>
<dbReference type="AlphaFoldDB" id="A0A448WYD4"/>
<protein>
    <submittedName>
        <fullName evidence="2">Uncharacterized protein</fullName>
    </submittedName>
</protein>
<sequence>MIWSFERHLSELFTLHAVVITSVFTLVLRMLIRVCLIVTQSSCPRPYHSLSLAPLDQSALSLVHSTPATPICATRGVIRPPLRLGD</sequence>
<evidence type="ECO:0000313" key="3">
    <source>
        <dbReference type="Proteomes" id="UP000784294"/>
    </source>
</evidence>
<keyword evidence="1" id="KW-1133">Transmembrane helix</keyword>
<comment type="caution">
    <text evidence="2">The sequence shown here is derived from an EMBL/GenBank/DDBJ whole genome shotgun (WGS) entry which is preliminary data.</text>
</comment>
<reference evidence="2" key="1">
    <citation type="submission" date="2018-11" db="EMBL/GenBank/DDBJ databases">
        <authorList>
            <consortium name="Pathogen Informatics"/>
        </authorList>
    </citation>
    <scope>NUCLEOTIDE SEQUENCE</scope>
</reference>
<gene>
    <name evidence="2" type="ORF">PXEA_LOCUS16709</name>
</gene>
<keyword evidence="3" id="KW-1185">Reference proteome</keyword>